<dbReference type="InterPro" id="IPR023869">
    <property type="entry name" value="tRNA_Adeno_NH3ase_assoc_put"/>
</dbReference>
<reference evidence="2" key="1">
    <citation type="journal article" date="2019" name="Int. J. Syst. Evol. Microbiol.">
        <title>The Global Catalogue of Microorganisms (GCM) 10K type strain sequencing project: providing services to taxonomists for standard genome sequencing and annotation.</title>
        <authorList>
            <consortium name="The Broad Institute Genomics Platform"/>
            <consortium name="The Broad Institute Genome Sequencing Center for Infectious Disease"/>
            <person name="Wu L."/>
            <person name="Ma J."/>
        </authorList>
    </citation>
    <scope>NUCLEOTIDE SEQUENCE [LARGE SCALE GENOMIC DNA]</scope>
    <source>
        <strain evidence="2">CGMCC 4.7241</strain>
    </source>
</reference>
<sequence>MAYFAAAFARSGGDWAGTELDLDEVETLDDLADLGRELLSDDGTVLILLEEEDDWFGVVRVEGEDDPRVYVSDAAETMRSPVGSVLAKAVAEHLSDGDEDDGPVPVLPAGPYGDADLVSDLGLTGDDLNELALATGLSPSEAVASMAERLGFEPALESVR</sequence>
<protein>
    <submittedName>
        <fullName evidence="1">tRNA adenosine deaminase-associated protein</fullName>
    </submittedName>
</protein>
<organism evidence="1 2">
    <name type="scientific">Tenggerimyces flavus</name>
    <dbReference type="NCBI Taxonomy" id="1708749"/>
    <lineage>
        <taxon>Bacteria</taxon>
        <taxon>Bacillati</taxon>
        <taxon>Actinomycetota</taxon>
        <taxon>Actinomycetes</taxon>
        <taxon>Propionibacteriales</taxon>
        <taxon>Nocardioidaceae</taxon>
        <taxon>Tenggerimyces</taxon>
    </lineage>
</organism>
<dbReference type="EMBL" id="JBHRZH010000009">
    <property type="protein sequence ID" value="MFC3761602.1"/>
    <property type="molecule type" value="Genomic_DNA"/>
</dbReference>
<name>A0ABV7Y9N4_9ACTN</name>
<gene>
    <name evidence="1" type="ORF">ACFOUW_12215</name>
</gene>
<dbReference type="NCBIfam" id="TIGR03941">
    <property type="entry name" value="tRNA_deam_assoc"/>
    <property type="match status" value="1"/>
</dbReference>
<dbReference type="RefSeq" id="WP_205114135.1">
    <property type="nucleotide sequence ID" value="NZ_JAFBCM010000001.1"/>
</dbReference>
<evidence type="ECO:0000313" key="2">
    <source>
        <dbReference type="Proteomes" id="UP001595699"/>
    </source>
</evidence>
<keyword evidence="2" id="KW-1185">Reference proteome</keyword>
<dbReference type="Proteomes" id="UP001595699">
    <property type="component" value="Unassembled WGS sequence"/>
</dbReference>
<comment type="caution">
    <text evidence="1">The sequence shown here is derived from an EMBL/GenBank/DDBJ whole genome shotgun (WGS) entry which is preliminary data.</text>
</comment>
<accession>A0ABV7Y9N4</accession>
<evidence type="ECO:0000313" key="1">
    <source>
        <dbReference type="EMBL" id="MFC3761602.1"/>
    </source>
</evidence>
<proteinExistence type="predicted"/>